<dbReference type="EMBL" id="JACRTB010000014">
    <property type="protein sequence ID" value="MBC8576717.1"/>
    <property type="molecule type" value="Genomic_DNA"/>
</dbReference>
<evidence type="ECO:0000256" key="4">
    <source>
        <dbReference type="ARBA" id="ARBA00022692"/>
    </source>
</evidence>
<feature type="transmembrane region" description="Helical" evidence="7">
    <location>
        <begin position="12"/>
        <end position="31"/>
    </location>
</feature>
<dbReference type="PANTHER" id="PTHR30576">
    <property type="entry name" value="COLANIC BIOSYNTHESIS UDP-GLUCOSE LIPID CARRIER TRANSFERASE"/>
    <property type="match status" value="1"/>
</dbReference>
<dbReference type="RefSeq" id="WP_262400217.1">
    <property type="nucleotide sequence ID" value="NZ_JACRTB010000014.1"/>
</dbReference>
<evidence type="ECO:0000313" key="10">
    <source>
        <dbReference type="Proteomes" id="UP000658131"/>
    </source>
</evidence>
<protein>
    <submittedName>
        <fullName evidence="9">Undecaprenyl-phosphate glucose phosphotransferase</fullName>
        <ecNumber evidence="9">2.7.8.31</ecNumber>
    </submittedName>
</protein>
<gene>
    <name evidence="9" type="ORF">H8717_09930</name>
</gene>
<reference evidence="9 10" key="1">
    <citation type="submission" date="2020-08" db="EMBL/GenBank/DDBJ databases">
        <title>Genome public.</title>
        <authorList>
            <person name="Liu C."/>
            <person name="Sun Q."/>
        </authorList>
    </citation>
    <scope>NUCLEOTIDE SEQUENCE [LARGE SCALE GENOMIC DNA]</scope>
    <source>
        <strain evidence="9 10">BX1</strain>
    </source>
</reference>
<dbReference type="Proteomes" id="UP000658131">
    <property type="component" value="Unassembled WGS sequence"/>
</dbReference>
<dbReference type="EC" id="2.7.8.31" evidence="9"/>
<dbReference type="InterPro" id="IPR003362">
    <property type="entry name" value="Bact_transf"/>
</dbReference>
<evidence type="ECO:0000256" key="7">
    <source>
        <dbReference type="SAM" id="Phobius"/>
    </source>
</evidence>
<evidence type="ECO:0000256" key="1">
    <source>
        <dbReference type="ARBA" id="ARBA00004141"/>
    </source>
</evidence>
<feature type="domain" description="Bacterial sugar transferase" evidence="8">
    <location>
        <begin position="277"/>
        <end position="455"/>
    </location>
</feature>
<evidence type="ECO:0000313" key="9">
    <source>
        <dbReference type="EMBL" id="MBC8576717.1"/>
    </source>
</evidence>
<keyword evidence="3 9" id="KW-0808">Transferase</keyword>
<comment type="caution">
    <text evidence="9">The sequence shown here is derived from an EMBL/GenBank/DDBJ whole genome shotgun (WGS) entry which is preliminary data.</text>
</comment>
<dbReference type="Gene3D" id="3.40.50.720">
    <property type="entry name" value="NAD(P)-binding Rossmann-like Domain"/>
    <property type="match status" value="1"/>
</dbReference>
<dbReference type="InterPro" id="IPR017473">
    <property type="entry name" value="Undecaprenyl-P_gluc_Ptfrase"/>
</dbReference>
<dbReference type="Pfam" id="PF13727">
    <property type="entry name" value="CoA_binding_3"/>
    <property type="match status" value="1"/>
</dbReference>
<evidence type="ECO:0000256" key="6">
    <source>
        <dbReference type="ARBA" id="ARBA00023136"/>
    </source>
</evidence>
<dbReference type="NCBIfam" id="TIGR03025">
    <property type="entry name" value="EPS_sugtrans"/>
    <property type="match status" value="1"/>
</dbReference>
<organism evidence="9 10">
    <name type="scientific">Yanshouia hominis</name>
    <dbReference type="NCBI Taxonomy" id="2763673"/>
    <lineage>
        <taxon>Bacteria</taxon>
        <taxon>Bacillati</taxon>
        <taxon>Bacillota</taxon>
        <taxon>Clostridia</taxon>
        <taxon>Eubacteriales</taxon>
        <taxon>Oscillospiraceae</taxon>
        <taxon>Yanshouia</taxon>
    </lineage>
</organism>
<comment type="subcellular location">
    <subcellularLocation>
        <location evidence="1">Membrane</location>
        <topology evidence="1">Multi-pass membrane protein</topology>
    </subcellularLocation>
</comment>
<feature type="transmembrane region" description="Helical" evidence="7">
    <location>
        <begin position="43"/>
        <end position="63"/>
    </location>
</feature>
<keyword evidence="5 7" id="KW-1133">Transmembrane helix</keyword>
<dbReference type="Pfam" id="PF02397">
    <property type="entry name" value="Bac_transf"/>
    <property type="match status" value="1"/>
</dbReference>
<dbReference type="PANTHER" id="PTHR30576:SF0">
    <property type="entry name" value="UNDECAPRENYL-PHOSPHATE N-ACETYLGALACTOSAMINYL 1-PHOSPHATE TRANSFERASE-RELATED"/>
    <property type="match status" value="1"/>
</dbReference>
<accession>A0ABR7NLJ6</accession>
<evidence type="ECO:0000256" key="5">
    <source>
        <dbReference type="ARBA" id="ARBA00022989"/>
    </source>
</evidence>
<evidence type="ECO:0000259" key="8">
    <source>
        <dbReference type="Pfam" id="PF02397"/>
    </source>
</evidence>
<evidence type="ECO:0000256" key="3">
    <source>
        <dbReference type="ARBA" id="ARBA00022679"/>
    </source>
</evidence>
<comment type="similarity">
    <text evidence="2">Belongs to the bacterial sugar transferase family.</text>
</comment>
<feature type="transmembrane region" description="Helical" evidence="7">
    <location>
        <begin position="108"/>
        <end position="130"/>
    </location>
</feature>
<proteinExistence type="inferred from homology"/>
<keyword evidence="10" id="KW-1185">Reference proteome</keyword>
<evidence type="ECO:0000256" key="2">
    <source>
        <dbReference type="ARBA" id="ARBA00006464"/>
    </source>
</evidence>
<feature type="transmembrane region" description="Helical" evidence="7">
    <location>
        <begin position="84"/>
        <end position="102"/>
    </location>
</feature>
<dbReference type="GO" id="GO:0089702">
    <property type="term" value="F:undecaprenyl-phosphate glucose phosphotransferase activity"/>
    <property type="evidence" value="ECO:0007669"/>
    <property type="project" value="UniProtKB-EC"/>
</dbReference>
<sequence length="463" mass="53374">MIRQNQKALNLILVLTDAALCFSAMPLAYLIRFLGQRGYGYQVPLSFYLRMMLAAVPVYLLLYRAFDLYASFRRKRIINEAGKVIQANFCGLLLLFVLSYLSKEVHSSRSVLLLFAVINTIFSLALRVTLRKILRVMRKAGRNLKHFLVVGWNENSANFCRRAISNKALGCYIDGYFHDGGPQRFEEAVPCLGSLAEFENYLADHPVDEVVISLDYEDYPRLQHLLEICEKEGVTSSLLPFFDKYIPARLYVEDFEGMPLINLRRIPLDSFMNSLCKRCFDICGSLGLLLVLSPLMLAVALLVKLTSPGPVFYRQERVGLNRRPFLMYKFRSMKAEQNGADKTAWSTREDDRRTAFGSWMRKYSVDELPQLWNVLRGDMSLVGPRPEIPYFVEKFKEEVPLYMLKHLVRPGITGLAQIRGWRGDTSIVERIRCDIDYIEHWTFLLDIKILLLTLTRGVVNRSE</sequence>
<keyword evidence="4 7" id="KW-0812">Transmembrane</keyword>
<keyword evidence="6 7" id="KW-0472">Membrane</keyword>
<name>A0ABR7NLJ6_9FIRM</name>
<feature type="transmembrane region" description="Helical" evidence="7">
    <location>
        <begin position="282"/>
        <end position="303"/>
    </location>
</feature>
<dbReference type="InterPro" id="IPR017475">
    <property type="entry name" value="EPS_sugar_tfrase"/>
</dbReference>
<dbReference type="NCBIfam" id="TIGR03023">
    <property type="entry name" value="WcaJ_sugtrans"/>
    <property type="match status" value="1"/>
</dbReference>